<accession>A0AA88TIQ2</accession>
<name>A0AA88TIQ2_9TELE</name>
<dbReference type="EMBL" id="JAUYZG010000018">
    <property type="protein sequence ID" value="KAK2880889.1"/>
    <property type="molecule type" value="Genomic_DNA"/>
</dbReference>
<organism evidence="1 2">
    <name type="scientific">Cirrhinus molitorella</name>
    <name type="common">mud carp</name>
    <dbReference type="NCBI Taxonomy" id="172907"/>
    <lineage>
        <taxon>Eukaryota</taxon>
        <taxon>Metazoa</taxon>
        <taxon>Chordata</taxon>
        <taxon>Craniata</taxon>
        <taxon>Vertebrata</taxon>
        <taxon>Euteleostomi</taxon>
        <taxon>Actinopterygii</taxon>
        <taxon>Neopterygii</taxon>
        <taxon>Teleostei</taxon>
        <taxon>Ostariophysi</taxon>
        <taxon>Cypriniformes</taxon>
        <taxon>Cyprinidae</taxon>
        <taxon>Labeoninae</taxon>
        <taxon>Labeonini</taxon>
        <taxon>Cirrhinus</taxon>
    </lineage>
</organism>
<keyword evidence="2" id="KW-1185">Reference proteome</keyword>
<proteinExistence type="predicted"/>
<evidence type="ECO:0000313" key="1">
    <source>
        <dbReference type="EMBL" id="KAK2880889.1"/>
    </source>
</evidence>
<protein>
    <submittedName>
        <fullName evidence="1">Uncharacterized protein</fullName>
    </submittedName>
</protein>
<gene>
    <name evidence="1" type="ORF">Q8A67_018157</name>
</gene>
<dbReference type="AlphaFoldDB" id="A0AA88TIQ2"/>
<comment type="caution">
    <text evidence="1">The sequence shown here is derived from an EMBL/GenBank/DDBJ whole genome shotgun (WGS) entry which is preliminary data.</text>
</comment>
<reference evidence="1" key="1">
    <citation type="submission" date="2023-08" db="EMBL/GenBank/DDBJ databases">
        <title>Chromosome-level Genome Assembly of mud carp (Cirrhinus molitorella).</title>
        <authorList>
            <person name="Liu H."/>
        </authorList>
    </citation>
    <scope>NUCLEOTIDE SEQUENCE</scope>
    <source>
        <strain evidence="1">Prfri</strain>
        <tissue evidence="1">Muscle</tissue>
    </source>
</reference>
<dbReference type="Proteomes" id="UP001187343">
    <property type="component" value="Unassembled WGS sequence"/>
</dbReference>
<sequence>MRLKSRKADYHKIFYKAPLQTQTSEPKPEPTTINEPLQRIVIELEIIPEPYGSSAHVCEPTTAFAMREFTVVCERKKGGSAHCTIAEDVVHRSQWCRGFLCGVRRSKEAVCELSVCPVKLSSCTTKTMEVVPLTVLEVVLCKGEDKPLLPSLKGTHVLAPMLPDKDRKCSTL</sequence>
<evidence type="ECO:0000313" key="2">
    <source>
        <dbReference type="Proteomes" id="UP001187343"/>
    </source>
</evidence>